<evidence type="ECO:0000256" key="6">
    <source>
        <dbReference type="ARBA" id="ARBA00023319"/>
    </source>
</evidence>
<comment type="similarity">
    <text evidence="1">Belongs to the interleukin-1 receptor family.</text>
</comment>
<dbReference type="Proteomes" id="UP001228049">
    <property type="component" value="Unassembled WGS sequence"/>
</dbReference>
<evidence type="ECO:0000256" key="1">
    <source>
        <dbReference type="ARBA" id="ARBA00009752"/>
    </source>
</evidence>
<reference evidence="10" key="1">
    <citation type="submission" date="2023-04" db="EMBL/GenBank/DDBJ databases">
        <title>Chromosome-level genome of Chaenocephalus aceratus.</title>
        <authorList>
            <person name="Park H."/>
        </authorList>
    </citation>
    <scope>NUCLEOTIDE SEQUENCE</scope>
    <source>
        <strain evidence="10">DE</strain>
        <tissue evidence="10">Muscle</tissue>
    </source>
</reference>
<dbReference type="Gene3D" id="3.40.50.10140">
    <property type="entry name" value="Toll/interleukin-1 receptor homology (TIR) domain"/>
    <property type="match status" value="2"/>
</dbReference>
<dbReference type="GO" id="GO:0016787">
    <property type="term" value="F:hydrolase activity"/>
    <property type="evidence" value="ECO:0007669"/>
    <property type="project" value="UniProtKB-KW"/>
</dbReference>
<dbReference type="InterPro" id="IPR015621">
    <property type="entry name" value="IL-1_rcpt_fam"/>
</dbReference>
<keyword evidence="7" id="KW-1133">Transmembrane helix</keyword>
<dbReference type="InterPro" id="IPR035897">
    <property type="entry name" value="Toll_tir_struct_dom_sf"/>
</dbReference>
<dbReference type="InterPro" id="IPR007110">
    <property type="entry name" value="Ig-like_dom"/>
</dbReference>
<proteinExistence type="inferred from homology"/>
<dbReference type="Gene3D" id="2.60.40.10">
    <property type="entry name" value="Immunoglobulins"/>
    <property type="match status" value="2"/>
</dbReference>
<feature type="domain" description="TIR" evidence="8">
    <location>
        <begin position="169"/>
        <end position="315"/>
    </location>
</feature>
<keyword evidence="7" id="KW-0472">Membrane</keyword>
<name>A0AAD9BZE3_DISEL</name>
<keyword evidence="3" id="KW-0520">NAD</keyword>
<evidence type="ECO:0000259" key="9">
    <source>
        <dbReference type="PROSITE" id="PS50835"/>
    </source>
</evidence>
<keyword evidence="7" id="KW-0812">Transmembrane</keyword>
<feature type="domain" description="TIR" evidence="8">
    <location>
        <begin position="662"/>
        <end position="816"/>
    </location>
</feature>
<dbReference type="SMART" id="SM00409">
    <property type="entry name" value="IG"/>
    <property type="match status" value="3"/>
</dbReference>
<dbReference type="InterPro" id="IPR003599">
    <property type="entry name" value="Ig_sub"/>
</dbReference>
<dbReference type="InterPro" id="IPR013783">
    <property type="entry name" value="Ig-like_fold"/>
</dbReference>
<gene>
    <name evidence="10" type="ORF">KUDE01_009485</name>
</gene>
<protein>
    <submittedName>
        <fullName evidence="10">Interleukin-18 receptor accessory protein</fullName>
    </submittedName>
</protein>
<dbReference type="GO" id="GO:0042008">
    <property type="term" value="F:interleukin-18 receptor activity"/>
    <property type="evidence" value="ECO:0007669"/>
    <property type="project" value="TreeGrafter"/>
</dbReference>
<feature type="domain" description="Ig-like" evidence="9">
    <location>
        <begin position="11"/>
        <end position="116"/>
    </location>
</feature>
<evidence type="ECO:0000313" key="10">
    <source>
        <dbReference type="EMBL" id="KAK1890654.1"/>
    </source>
</evidence>
<accession>A0AAD9BZE3</accession>
<dbReference type="PROSITE" id="PS50104">
    <property type="entry name" value="TIR"/>
    <property type="match status" value="2"/>
</dbReference>
<dbReference type="PROSITE" id="PS50835">
    <property type="entry name" value="IG_LIKE"/>
    <property type="match status" value="2"/>
</dbReference>
<organism evidence="10 11">
    <name type="scientific">Dissostichus eleginoides</name>
    <name type="common">Patagonian toothfish</name>
    <name type="synonym">Dissostichus amissus</name>
    <dbReference type="NCBI Taxonomy" id="100907"/>
    <lineage>
        <taxon>Eukaryota</taxon>
        <taxon>Metazoa</taxon>
        <taxon>Chordata</taxon>
        <taxon>Craniata</taxon>
        <taxon>Vertebrata</taxon>
        <taxon>Euteleostomi</taxon>
        <taxon>Actinopterygii</taxon>
        <taxon>Neopterygii</taxon>
        <taxon>Teleostei</taxon>
        <taxon>Neoteleostei</taxon>
        <taxon>Acanthomorphata</taxon>
        <taxon>Eupercaria</taxon>
        <taxon>Perciformes</taxon>
        <taxon>Notothenioidei</taxon>
        <taxon>Nototheniidae</taxon>
        <taxon>Dissostichus</taxon>
    </lineage>
</organism>
<evidence type="ECO:0000313" key="11">
    <source>
        <dbReference type="Proteomes" id="UP001228049"/>
    </source>
</evidence>
<dbReference type="InterPro" id="IPR036179">
    <property type="entry name" value="Ig-like_dom_sf"/>
</dbReference>
<keyword evidence="2" id="KW-0378">Hydrolase</keyword>
<keyword evidence="6" id="KW-0393">Immunoglobulin domain</keyword>
<evidence type="ECO:0000256" key="4">
    <source>
        <dbReference type="ARBA" id="ARBA00023157"/>
    </source>
</evidence>
<feature type="domain" description="Ig-like" evidence="9">
    <location>
        <begin position="479"/>
        <end position="583"/>
    </location>
</feature>
<comment type="caution">
    <text evidence="10">The sequence shown here is derived from an EMBL/GenBank/DDBJ whole genome shotgun (WGS) entry which is preliminary data.</text>
</comment>
<evidence type="ECO:0000256" key="3">
    <source>
        <dbReference type="ARBA" id="ARBA00023027"/>
    </source>
</evidence>
<feature type="transmembrane region" description="Helical" evidence="7">
    <location>
        <begin position="593"/>
        <end position="615"/>
    </location>
</feature>
<evidence type="ECO:0000256" key="7">
    <source>
        <dbReference type="SAM" id="Phobius"/>
    </source>
</evidence>
<dbReference type="SMART" id="SM00255">
    <property type="entry name" value="TIR"/>
    <property type="match status" value="1"/>
</dbReference>
<dbReference type="PANTHER" id="PTHR11890">
    <property type="entry name" value="INTERLEUKIN-1 RECEPTOR FAMILY MEMBER"/>
    <property type="match status" value="1"/>
</dbReference>
<feature type="transmembrane region" description="Helical" evidence="7">
    <location>
        <begin position="123"/>
        <end position="145"/>
    </location>
</feature>
<keyword evidence="5" id="KW-0325">Glycoprotein</keyword>
<dbReference type="SUPFAM" id="SSF52200">
    <property type="entry name" value="Toll/Interleukin receptor TIR domain"/>
    <property type="match status" value="2"/>
</dbReference>
<evidence type="ECO:0000259" key="8">
    <source>
        <dbReference type="PROSITE" id="PS50104"/>
    </source>
</evidence>
<dbReference type="AlphaFoldDB" id="A0AAD9BZE3"/>
<keyword evidence="10" id="KW-0675">Receptor</keyword>
<keyword evidence="4" id="KW-1015">Disulfide bond</keyword>
<dbReference type="PANTHER" id="PTHR11890:SF23">
    <property type="entry name" value="INTERLEUKIN-18 RECEPTOR ACCESSORY PROTEIN"/>
    <property type="match status" value="1"/>
</dbReference>
<dbReference type="SUPFAM" id="SSF48726">
    <property type="entry name" value="Immunoglobulin"/>
    <property type="match status" value="2"/>
</dbReference>
<evidence type="ECO:0000256" key="2">
    <source>
        <dbReference type="ARBA" id="ARBA00022801"/>
    </source>
</evidence>
<dbReference type="Pfam" id="PF01582">
    <property type="entry name" value="TIR"/>
    <property type="match status" value="2"/>
</dbReference>
<evidence type="ECO:0000256" key="5">
    <source>
        <dbReference type="ARBA" id="ARBA00023180"/>
    </source>
</evidence>
<keyword evidence="11" id="KW-1185">Reference proteome</keyword>
<sequence length="833" mass="92889">MFPPFLHTEKPKKYPVIISPQSGVIHENLGFPKVINCKALMYSDFDGVFWFSSDSSVETNSSFPVFYNYTNEINADEIKMTASLVFKKVSDEDLSKNYTCKRHTVTGGLNVTISLSQKPRPSYVPLALGIVSIVLVTVLTVVIYVKFKITITLLLRDTLGCHSSTSDEKSYDAFLMCYKSDTDAGLNEDDRMCLESVLEERLGYSLCLYDHNVLPGKAVAEAVLDCIEQSRTVLLVPSSPDTGPGSGLLSAIHAALVEWQTRLVFIKTEKTEVLRSGSFPEALQILSGAGACVTWKGMRSMPPSSPFWKQLCYHLPAPQHSLNQHKQKVWSRTGEGDEGNHGITCETLFTVEAKHSGNYSSGSNCFLYLHVVARSSVGCSTAEESSVVLERDKGGMVPCPGLNCSNNKEVIWYKRYTPVSLEDRESCVDETGRLHLCKVYKQDTSVFFCDRKIIDQGLTWTLRRAVNVTAAPEPPSDPPRVYKPYGIETHEVELGHSYTLVCEASFITEKTLSVGWYMNYGGNLEKRTLLPMEEQKKEEMGLTHTKVSRDAIIEKVTLQHLNHTYTCIAKNSVGNSTGTIKLKKKIKVHLPSLVGYPFASLLLISGLGIILHVKWLEIQLIYRSRVQHGKHDKDEKEFDVFLSFVWSPSTDLEGVLTLSVQEGPHEEACLSSMDLRNNEEGKSTLEVLLPRVLEDQWGYRLCLLERDVLPGGAYTNDVVLAIRRSQMLICVLSADYLSNSNALFVLESGVQALLQNTALKLLLIWTTRDSAALIQPDPPLPALVKRALKVLPSLDWSSGKTARTTSSFWRSLRKAMPSQRVNMVSLMQGQLTD</sequence>
<dbReference type="InterPro" id="IPR000157">
    <property type="entry name" value="TIR_dom"/>
</dbReference>
<dbReference type="EMBL" id="JASDAP010000015">
    <property type="protein sequence ID" value="KAK1890654.1"/>
    <property type="molecule type" value="Genomic_DNA"/>
</dbReference>
<dbReference type="PRINTS" id="PR01537">
    <property type="entry name" value="INTRLKN1R1F"/>
</dbReference>